<dbReference type="EMBL" id="MG651603">
    <property type="protein sequence ID" value="AVV48142.1"/>
    <property type="molecule type" value="Genomic_DNA"/>
</dbReference>
<dbReference type="RefSeq" id="WP_155295399.1">
    <property type="nucleotide sequence ID" value="NZ_CP050991.1"/>
</dbReference>
<dbReference type="GeneID" id="66368937"/>
<dbReference type="AlphaFoldDB" id="A0A2R4K2M2"/>
<name>A0A2R4K2M2_CHRVL</name>
<accession>A0A2R4K2M2</accession>
<evidence type="ECO:0000313" key="1">
    <source>
        <dbReference type="EMBL" id="AVV48142.1"/>
    </source>
</evidence>
<reference evidence="1" key="1">
    <citation type="journal article" date="2018" name="Sci. Rep.">
        <title>Identification and DNA annotation of a plasmid isolated from Chromobacterium violaceum.</title>
        <authorList>
            <person name="Lima D.C."/>
            <person name="Nyberg L.K."/>
            <person name="Westerlund F."/>
            <person name="Batistuzzo de Medeiros S.R."/>
        </authorList>
    </citation>
    <scope>NUCLEOTIDE SEQUENCE</scope>
    <source>
        <strain evidence="1">ATCC 12472</strain>
        <plasmid evidence="1">pChV1</plasmid>
    </source>
</reference>
<sequence length="54" mass="6337">MTILIKELSVRIEVVSRQVAPAAAASGGPRLADAERQRREWRQVLQRQRQLRRW</sequence>
<organism evidence="1">
    <name type="scientific">Chromobacterium violaceum</name>
    <dbReference type="NCBI Taxonomy" id="536"/>
    <lineage>
        <taxon>Bacteria</taxon>
        <taxon>Pseudomonadati</taxon>
        <taxon>Pseudomonadota</taxon>
        <taxon>Betaproteobacteria</taxon>
        <taxon>Neisseriales</taxon>
        <taxon>Chromobacteriaceae</taxon>
        <taxon>Chromobacterium</taxon>
    </lineage>
</organism>
<proteinExistence type="predicted"/>
<protein>
    <submittedName>
        <fullName evidence="1">Uncharacterized protein</fullName>
    </submittedName>
</protein>
<geneLocation type="plasmid" evidence="1">
    <name>pChV1</name>
</geneLocation>
<keyword evidence="1" id="KW-0614">Plasmid</keyword>